<evidence type="ECO:0000313" key="6">
    <source>
        <dbReference type="Proteomes" id="UP001500630"/>
    </source>
</evidence>
<dbReference type="Pfam" id="PF20803">
    <property type="entry name" value="PaaX_M"/>
    <property type="match status" value="1"/>
</dbReference>
<gene>
    <name evidence="5" type="ORF">GCM10022419_096020</name>
</gene>
<feature type="region of interest" description="Disordered" evidence="1">
    <location>
        <begin position="15"/>
        <end position="40"/>
    </location>
</feature>
<evidence type="ECO:0000313" key="5">
    <source>
        <dbReference type="EMBL" id="GAA3597557.1"/>
    </source>
</evidence>
<dbReference type="Pfam" id="PF07848">
    <property type="entry name" value="PaaX"/>
    <property type="match status" value="1"/>
</dbReference>
<protein>
    <submittedName>
        <fullName evidence="5">PaaX family transcriptional regulator C-terminal domain-containing protein</fullName>
    </submittedName>
</protein>
<reference evidence="6" key="1">
    <citation type="journal article" date="2019" name="Int. J. Syst. Evol. Microbiol.">
        <title>The Global Catalogue of Microorganisms (GCM) 10K type strain sequencing project: providing services to taxonomists for standard genome sequencing and annotation.</title>
        <authorList>
            <consortium name="The Broad Institute Genomics Platform"/>
            <consortium name="The Broad Institute Genome Sequencing Center for Infectious Disease"/>
            <person name="Wu L."/>
            <person name="Ma J."/>
        </authorList>
    </citation>
    <scope>NUCLEOTIDE SEQUENCE [LARGE SCALE GENOMIC DNA]</scope>
    <source>
        <strain evidence="6">JCM 17326</strain>
    </source>
</reference>
<comment type="caution">
    <text evidence="5">The sequence shown here is derived from an EMBL/GenBank/DDBJ whole genome shotgun (WGS) entry which is preliminary data.</text>
</comment>
<feature type="domain" description="Transcriptional repressor PaaX-like N-terminal" evidence="2">
    <location>
        <begin position="44"/>
        <end position="113"/>
    </location>
</feature>
<sequence>MVFVKAFPAWQNARHQSVEEREGDVAPGPDIEPAARQREKTSASARSMLLTVLGEFVLPRGGEAWTGSLIDALGALGVEEKSARQALSRSAAEGLLESVRHGRKVRWNLTEAGDRLLREGTERIYGFMRGPHTWDGRWLVLTAGVPESQRRLRHRLRTKLTWLGLGSPAPALWVIPDASKEAAVREVIRELDLTDRAYAWTGPSAEIGDTAKLINAAWDLDDVEKRYVGFIDGFDGRAAGSDREAFVHQVLMIQEWRHFPFLDPDLPAELLDHDWPGPRAASVFHDLHSRWHRRAQAEWDRMEEEAATRH</sequence>
<dbReference type="Proteomes" id="UP001500630">
    <property type="component" value="Unassembled WGS sequence"/>
</dbReference>
<dbReference type="InterPro" id="IPR048846">
    <property type="entry name" value="PaaX-like_central"/>
</dbReference>
<dbReference type="Gene3D" id="3.30.70.2650">
    <property type="match status" value="1"/>
</dbReference>
<organism evidence="5 6">
    <name type="scientific">Nonomuraea rosea</name>
    <dbReference type="NCBI Taxonomy" id="638574"/>
    <lineage>
        <taxon>Bacteria</taxon>
        <taxon>Bacillati</taxon>
        <taxon>Actinomycetota</taxon>
        <taxon>Actinomycetes</taxon>
        <taxon>Streptosporangiales</taxon>
        <taxon>Streptosporangiaceae</taxon>
        <taxon>Nonomuraea</taxon>
    </lineage>
</organism>
<feature type="domain" description="Transcriptional repressor PaaX-like central Cas2-like" evidence="4">
    <location>
        <begin position="132"/>
        <end position="213"/>
    </location>
</feature>
<dbReference type="PANTHER" id="PTHR30319">
    <property type="entry name" value="PHENYLACETIC ACID REGULATOR-RELATED TRANSCRIPTIONAL REPRESSOR"/>
    <property type="match status" value="1"/>
</dbReference>
<dbReference type="RefSeq" id="WP_345572689.1">
    <property type="nucleotide sequence ID" value="NZ_BAABDQ010000032.1"/>
</dbReference>
<dbReference type="Pfam" id="PF08223">
    <property type="entry name" value="PaaX_C"/>
    <property type="match status" value="1"/>
</dbReference>
<dbReference type="InterPro" id="IPR011965">
    <property type="entry name" value="PaaX_trns_reg"/>
</dbReference>
<dbReference type="InterPro" id="IPR013225">
    <property type="entry name" value="PaaX_C"/>
</dbReference>
<evidence type="ECO:0000259" key="2">
    <source>
        <dbReference type="Pfam" id="PF07848"/>
    </source>
</evidence>
<evidence type="ECO:0000256" key="1">
    <source>
        <dbReference type="SAM" id="MobiDB-lite"/>
    </source>
</evidence>
<dbReference type="Gene3D" id="1.20.58.1460">
    <property type="match status" value="1"/>
</dbReference>
<evidence type="ECO:0000259" key="3">
    <source>
        <dbReference type="Pfam" id="PF08223"/>
    </source>
</evidence>
<dbReference type="Gene3D" id="1.10.10.10">
    <property type="entry name" value="Winged helix-like DNA-binding domain superfamily/Winged helix DNA-binding domain"/>
    <property type="match status" value="1"/>
</dbReference>
<dbReference type="PANTHER" id="PTHR30319:SF1">
    <property type="entry name" value="TRANSCRIPTIONAL REPRESSOR PAAX"/>
    <property type="match status" value="1"/>
</dbReference>
<keyword evidence="6" id="KW-1185">Reference proteome</keyword>
<feature type="domain" description="Transcriptional repressor PaaX-like C-terminal" evidence="3">
    <location>
        <begin position="218"/>
        <end position="299"/>
    </location>
</feature>
<dbReference type="InterPro" id="IPR036388">
    <property type="entry name" value="WH-like_DNA-bd_sf"/>
</dbReference>
<evidence type="ECO:0000259" key="4">
    <source>
        <dbReference type="Pfam" id="PF20803"/>
    </source>
</evidence>
<proteinExistence type="predicted"/>
<name>A0ABP6Z344_9ACTN</name>
<dbReference type="EMBL" id="BAABDQ010000032">
    <property type="protein sequence ID" value="GAA3597557.1"/>
    <property type="molecule type" value="Genomic_DNA"/>
</dbReference>
<dbReference type="InterPro" id="IPR012906">
    <property type="entry name" value="PaaX-like_N"/>
</dbReference>
<accession>A0ABP6Z344</accession>
<dbReference type="PIRSF" id="PIRSF020623">
    <property type="entry name" value="PaaX"/>
    <property type="match status" value="1"/>
</dbReference>